<dbReference type="PANTHER" id="PTHR22748">
    <property type="entry name" value="AP ENDONUCLEASE"/>
    <property type="match status" value="1"/>
</dbReference>
<evidence type="ECO:0000259" key="9">
    <source>
        <dbReference type="Pfam" id="PF03372"/>
    </source>
</evidence>
<dbReference type="GO" id="GO:0008311">
    <property type="term" value="F:double-stranded DNA 3'-5' DNA exonuclease activity"/>
    <property type="evidence" value="ECO:0007669"/>
    <property type="project" value="TreeGrafter"/>
</dbReference>
<dbReference type="InParanoid" id="C1EDJ6"/>
<keyword evidence="6" id="KW-0464">Manganese</keyword>
<feature type="region of interest" description="Disordered" evidence="8">
    <location>
        <begin position="258"/>
        <end position="288"/>
    </location>
</feature>
<gene>
    <name evidence="10" type="ORF">MICPUN_86589</name>
</gene>
<dbReference type="CDD" id="cd09087">
    <property type="entry name" value="Ape1-like_AP-endo"/>
    <property type="match status" value="1"/>
</dbReference>
<dbReference type="Proteomes" id="UP000002009">
    <property type="component" value="Chromosome 11"/>
</dbReference>
<reference evidence="10 11" key="1">
    <citation type="journal article" date="2009" name="Science">
        <title>Green evolution and dynamic adaptations revealed by genomes of the marine picoeukaryotes Micromonas.</title>
        <authorList>
            <person name="Worden A.Z."/>
            <person name="Lee J.H."/>
            <person name="Mock T."/>
            <person name="Rouze P."/>
            <person name="Simmons M.P."/>
            <person name="Aerts A.L."/>
            <person name="Allen A.E."/>
            <person name="Cuvelier M.L."/>
            <person name="Derelle E."/>
            <person name="Everett M.V."/>
            <person name="Foulon E."/>
            <person name="Grimwood J."/>
            <person name="Gundlach H."/>
            <person name="Henrissat B."/>
            <person name="Napoli C."/>
            <person name="McDonald S.M."/>
            <person name="Parker M.S."/>
            <person name="Rombauts S."/>
            <person name="Salamov A."/>
            <person name="Von Dassow P."/>
            <person name="Badger J.H."/>
            <person name="Coutinho P.M."/>
            <person name="Demir E."/>
            <person name="Dubchak I."/>
            <person name="Gentemann C."/>
            <person name="Eikrem W."/>
            <person name="Gready J.E."/>
            <person name="John U."/>
            <person name="Lanier W."/>
            <person name="Lindquist E.A."/>
            <person name="Lucas S."/>
            <person name="Mayer K.F."/>
            <person name="Moreau H."/>
            <person name="Not F."/>
            <person name="Otillar R."/>
            <person name="Panaud O."/>
            <person name="Pangilinan J."/>
            <person name="Paulsen I."/>
            <person name="Piegu B."/>
            <person name="Poliakov A."/>
            <person name="Robbens S."/>
            <person name="Schmutz J."/>
            <person name="Toulza E."/>
            <person name="Wyss T."/>
            <person name="Zelensky A."/>
            <person name="Zhou K."/>
            <person name="Armbrust E.V."/>
            <person name="Bhattacharya D."/>
            <person name="Goodenough U.W."/>
            <person name="Van de Peer Y."/>
            <person name="Grigoriev I.V."/>
        </authorList>
    </citation>
    <scope>NUCLEOTIDE SEQUENCE [LARGE SCALE GENOMIC DNA]</scope>
    <source>
        <strain evidence="11">RCC299 / NOUM17</strain>
    </source>
</reference>
<accession>C1EDJ6</accession>
<dbReference type="GeneID" id="8247539"/>
<organism evidence="10 11">
    <name type="scientific">Micromonas commoda (strain RCC299 / NOUM17 / CCMP2709)</name>
    <name type="common">Picoplanktonic green alga</name>
    <dbReference type="NCBI Taxonomy" id="296587"/>
    <lineage>
        <taxon>Eukaryota</taxon>
        <taxon>Viridiplantae</taxon>
        <taxon>Chlorophyta</taxon>
        <taxon>Mamiellophyceae</taxon>
        <taxon>Mamiellales</taxon>
        <taxon>Mamiellaceae</taxon>
        <taxon>Micromonas</taxon>
    </lineage>
</organism>
<dbReference type="SUPFAM" id="SSF56219">
    <property type="entry name" value="DNase I-like"/>
    <property type="match status" value="1"/>
</dbReference>
<feature type="active site" description="Proton acceptor" evidence="5">
    <location>
        <position position="381"/>
    </location>
</feature>
<dbReference type="OMA" id="AFCQFVS"/>
<dbReference type="GO" id="GO:0008081">
    <property type="term" value="F:phosphoric diester hydrolase activity"/>
    <property type="evidence" value="ECO:0007669"/>
    <property type="project" value="TreeGrafter"/>
</dbReference>
<dbReference type="FunCoup" id="C1EDJ6">
    <property type="interactions" value="219"/>
</dbReference>
<feature type="region of interest" description="Disordered" evidence="8">
    <location>
        <begin position="397"/>
        <end position="418"/>
    </location>
</feature>
<keyword evidence="4 6" id="KW-0460">Magnesium</keyword>
<dbReference type="AlphaFoldDB" id="C1EDJ6"/>
<name>C1EDJ6_MICCC</name>
<dbReference type="KEGG" id="mis:MICPUN_86589"/>
<feature type="active site" description="Proton donor/acceptor" evidence="5">
    <location>
        <position position="243"/>
    </location>
</feature>
<dbReference type="Gene3D" id="3.60.10.10">
    <property type="entry name" value="Endonuclease/exonuclease/phosphatase"/>
    <property type="match status" value="1"/>
</dbReference>
<dbReference type="GO" id="GO:0046872">
    <property type="term" value="F:metal ion binding"/>
    <property type="evidence" value="ECO:0007669"/>
    <property type="project" value="UniProtKB-KW"/>
</dbReference>
<evidence type="ECO:0000256" key="8">
    <source>
        <dbReference type="SAM" id="MobiDB-lite"/>
    </source>
</evidence>
<dbReference type="OrthoDB" id="498125at2759"/>
<evidence type="ECO:0000313" key="10">
    <source>
        <dbReference type="EMBL" id="ACO66375.1"/>
    </source>
</evidence>
<evidence type="ECO:0000256" key="5">
    <source>
        <dbReference type="PIRSR" id="PIRSR604808-1"/>
    </source>
</evidence>
<feature type="site" description="Transition state stabilizer" evidence="7">
    <location>
        <position position="245"/>
    </location>
</feature>
<dbReference type="GO" id="GO:0005634">
    <property type="term" value="C:nucleus"/>
    <property type="evidence" value="ECO:0007669"/>
    <property type="project" value="TreeGrafter"/>
</dbReference>
<dbReference type="PROSITE" id="PS51435">
    <property type="entry name" value="AP_NUCLEASE_F1_4"/>
    <property type="match status" value="1"/>
</dbReference>
<evidence type="ECO:0000256" key="1">
    <source>
        <dbReference type="ARBA" id="ARBA00007092"/>
    </source>
</evidence>
<evidence type="ECO:0000256" key="7">
    <source>
        <dbReference type="PIRSR" id="PIRSR604808-3"/>
    </source>
</evidence>
<sequence length="418" mass="46039">MKRFFQPAVPDPSKRAKGSGDDPTGLGGTAKGLGDNDKRSDPRSFVTWNANSLLGRLRKQPDKDALFEYLREKDLPDVICVQETWLPAAAPNRRGTLKDDTKAAREDAALIHLCLRQKPLSAYRPYWSCADVKRAGCAVLVKKDVDVVSVRRSLTASNGANGDVAHDEGRVLLLEFRSFVLLNTYAQNNGWTQESFAKRRRWDAEVHAFIAGNTAGATPRPRFDDSDLNATSRRFKPLMWTGDLNVCHKEIDVTHPRFFATQKPEGRKGKPPPETPTDPGDCGQPGFTRNERTRFERLVTAHALVDAYRRQRGDVKDAMTWMGHPGVVAVGKYRGMGMRLDYFFVETELANRVEVCEQATDGMGLAAMAERPASAFFGSDHCAVYLRLKDVPLDGAHDGGDGSGKSDGEGATTPTVGT</sequence>
<dbReference type="GO" id="GO:0006284">
    <property type="term" value="P:base-excision repair"/>
    <property type="evidence" value="ECO:0007669"/>
    <property type="project" value="TreeGrafter"/>
</dbReference>
<dbReference type="InterPro" id="IPR004808">
    <property type="entry name" value="AP_endonuc_1"/>
</dbReference>
<feature type="region of interest" description="Disordered" evidence="8">
    <location>
        <begin position="1"/>
        <end position="43"/>
    </location>
</feature>
<dbReference type="InterPro" id="IPR036691">
    <property type="entry name" value="Endo/exonu/phosph_ase_sf"/>
</dbReference>
<feature type="binding site" evidence="6">
    <location>
        <position position="83"/>
    </location>
    <ligand>
        <name>Mg(2+)</name>
        <dbReference type="ChEBI" id="CHEBI:18420"/>
        <label>1</label>
    </ligand>
</feature>
<evidence type="ECO:0000256" key="4">
    <source>
        <dbReference type="ARBA" id="ARBA00022842"/>
    </source>
</evidence>
<evidence type="ECO:0000313" key="11">
    <source>
        <dbReference type="Proteomes" id="UP000002009"/>
    </source>
</evidence>
<feature type="site" description="Important for catalytic activity" evidence="7">
    <location>
        <position position="341"/>
    </location>
</feature>
<comment type="cofactor">
    <cofactor evidence="6">
        <name>Mg(2+)</name>
        <dbReference type="ChEBI" id="CHEBI:18420"/>
    </cofactor>
    <cofactor evidence="6">
        <name>Mn(2+)</name>
        <dbReference type="ChEBI" id="CHEBI:29035"/>
    </cofactor>
    <text evidence="6">Probably binds two magnesium or manganese ions per subunit.</text>
</comment>
<dbReference type="STRING" id="296587.C1EDJ6"/>
<dbReference type="Pfam" id="PF03372">
    <property type="entry name" value="Exo_endo_phos"/>
    <property type="match status" value="1"/>
</dbReference>
<keyword evidence="11" id="KW-1185">Reference proteome</keyword>
<evidence type="ECO:0000256" key="2">
    <source>
        <dbReference type="ARBA" id="ARBA00022723"/>
    </source>
</evidence>
<dbReference type="eggNOG" id="KOG1294">
    <property type="taxonomic scope" value="Eukaryota"/>
</dbReference>
<dbReference type="GO" id="GO:0003906">
    <property type="term" value="F:DNA-(apurinic or apyrimidinic site) endonuclease activity"/>
    <property type="evidence" value="ECO:0007669"/>
    <property type="project" value="TreeGrafter"/>
</dbReference>
<feature type="compositionally biased region" description="Basic and acidic residues" evidence="8">
    <location>
        <begin position="397"/>
        <end position="408"/>
    </location>
</feature>
<feature type="binding site" evidence="6">
    <location>
        <position position="380"/>
    </location>
    <ligand>
        <name>Mg(2+)</name>
        <dbReference type="ChEBI" id="CHEBI:18420"/>
        <label>1</label>
    </ligand>
</feature>
<feature type="domain" description="Endonuclease/exonuclease/phosphatase" evidence="9">
    <location>
        <begin position="46"/>
        <end position="381"/>
    </location>
</feature>
<feature type="binding site" evidence="6">
    <location>
        <position position="243"/>
    </location>
    <ligand>
        <name>Mg(2+)</name>
        <dbReference type="ChEBI" id="CHEBI:18420"/>
        <label>1</label>
    </ligand>
</feature>
<feature type="binding site" evidence="6">
    <location>
        <position position="381"/>
    </location>
    <ligand>
        <name>Mg(2+)</name>
        <dbReference type="ChEBI" id="CHEBI:18420"/>
        <label>1</label>
    </ligand>
</feature>
<feature type="site" description="Interaction with DNA substrate" evidence="7">
    <location>
        <position position="381"/>
    </location>
</feature>
<proteinExistence type="inferred from homology"/>
<dbReference type="PANTHER" id="PTHR22748:SF10">
    <property type="entry name" value="DNA-(APURINIC OR APYRIMIDINIC SITE) ENDONUCLEASE"/>
    <property type="match status" value="1"/>
</dbReference>
<comment type="similarity">
    <text evidence="1">Belongs to the DNA repair enzymes AP/ExoA family.</text>
</comment>
<feature type="binding site" evidence="6">
    <location>
        <position position="245"/>
    </location>
    <ligand>
        <name>Mg(2+)</name>
        <dbReference type="ChEBI" id="CHEBI:18420"/>
        <label>1</label>
    </ligand>
</feature>
<dbReference type="InterPro" id="IPR005135">
    <property type="entry name" value="Endo/exonuclease/phosphatase"/>
</dbReference>
<feature type="binding site" evidence="6">
    <location>
        <position position="49"/>
    </location>
    <ligand>
        <name>Mg(2+)</name>
        <dbReference type="ChEBI" id="CHEBI:18420"/>
        <label>1</label>
    </ligand>
</feature>
<keyword evidence="2 6" id="KW-0479">Metal-binding</keyword>
<protein>
    <recommendedName>
        <fullName evidence="9">Endonuclease/exonuclease/phosphatase domain-containing protein</fullName>
    </recommendedName>
</protein>
<keyword evidence="3" id="KW-0378">Hydrolase</keyword>
<dbReference type="RefSeq" id="XP_002505117.1">
    <property type="nucleotide sequence ID" value="XM_002505071.1"/>
</dbReference>
<feature type="active site" evidence="5">
    <location>
        <position position="185"/>
    </location>
</feature>
<evidence type="ECO:0000256" key="6">
    <source>
        <dbReference type="PIRSR" id="PIRSR604808-2"/>
    </source>
</evidence>
<dbReference type="EMBL" id="CP001330">
    <property type="protein sequence ID" value="ACO66375.1"/>
    <property type="molecule type" value="Genomic_DNA"/>
</dbReference>
<evidence type="ECO:0000256" key="3">
    <source>
        <dbReference type="ARBA" id="ARBA00022801"/>
    </source>
</evidence>